<feature type="transmembrane region" description="Helical" evidence="2">
    <location>
        <begin position="42"/>
        <end position="60"/>
    </location>
</feature>
<keyword evidence="2" id="KW-0812">Transmembrane</keyword>
<evidence type="ECO:0000256" key="1">
    <source>
        <dbReference type="SAM" id="MobiDB-lite"/>
    </source>
</evidence>
<dbReference type="OrthoDB" id="2104804at2759"/>
<name>A0A5N6L2I8_9ROSI</name>
<feature type="region of interest" description="Disordered" evidence="1">
    <location>
        <begin position="1"/>
        <end position="32"/>
    </location>
</feature>
<keyword evidence="4" id="KW-1185">Reference proteome</keyword>
<evidence type="ECO:0000313" key="3">
    <source>
        <dbReference type="EMBL" id="KAB8596119.1"/>
    </source>
</evidence>
<keyword evidence="2" id="KW-0472">Membrane</keyword>
<dbReference type="Proteomes" id="UP000327013">
    <property type="component" value="Unassembled WGS sequence"/>
</dbReference>
<feature type="compositionally biased region" description="Basic and acidic residues" evidence="1">
    <location>
        <begin position="1"/>
        <end position="19"/>
    </location>
</feature>
<gene>
    <name evidence="3" type="ORF">FH972_025828</name>
</gene>
<accession>A0A5N6L2I8</accession>
<reference evidence="3 4" key="1">
    <citation type="submission" date="2019-06" db="EMBL/GenBank/DDBJ databases">
        <title>A chromosomal-level reference genome of Carpinus fangiana (Coryloideae, Betulaceae).</title>
        <authorList>
            <person name="Yang X."/>
            <person name="Wang Z."/>
            <person name="Zhang L."/>
            <person name="Hao G."/>
            <person name="Liu J."/>
            <person name="Yang Y."/>
        </authorList>
    </citation>
    <scope>NUCLEOTIDE SEQUENCE [LARGE SCALE GENOMIC DNA]</scope>
    <source>
        <strain evidence="3">Cfa_2016G</strain>
        <tissue evidence="3">Leaf</tissue>
    </source>
</reference>
<protein>
    <submittedName>
        <fullName evidence="3">Uncharacterized protein</fullName>
    </submittedName>
</protein>
<feature type="region of interest" description="Disordered" evidence="1">
    <location>
        <begin position="80"/>
        <end position="159"/>
    </location>
</feature>
<evidence type="ECO:0000313" key="4">
    <source>
        <dbReference type="Proteomes" id="UP000327013"/>
    </source>
</evidence>
<feature type="compositionally biased region" description="Low complexity" evidence="1">
    <location>
        <begin position="119"/>
        <end position="133"/>
    </location>
</feature>
<sequence length="702" mass="77972">MFKRDDRSHSTLDSVRDVDIGGSGRRQPLSSWLRRKRSTTKMAILTVLLVFMVTFYNSTLRRSPEPNIYIPHPHDYTNNFAPAGEIASDSGESPPIHKPFTSQHDDMKSTDGQPADGQPAHSALSPSSPPSTSQDAIFPNNIGQEPSTVKPTSQHTTCQSISTETLAELQMMTEPSVTVISPHQVASSNVTAAAPAPICILVTIPQTPLPKNNYTDSPVPGRGPDTIHLYLKSTDVLVTFPPLNPLPGQPEASSLYTTKAKSIVYYAETVLYTAGVYEIVAEQEFAHWYWAQEWTVVKVIPSNQTDGAYEAIINTSTGVPGNNIYETHAFRPRQLPSALITVSGNPAIPSRPPCSNILNAGVGRWYKQSSFPTDLSQEMTDEWGFTWQGDHCHLSYFTPAETIECFQDKKIHFFGDSMIRRLLKAVVSGGKWCNDLQDDCQDADDGEDGLIDTLDYDSTTKQLVTHSMPRGMHFQHPDTSPISFGRNSSVHFSFLTQLANWPGYWMDRLYDASDLVVLKELGGAANNETRDRAIKPASFSRARPPPESGAADLLVIGFGAWDQAFTDRFDDYEDSLAEFRDAFITAYSSPTHKTPIIMRMSNSWCCRDTASSFRRYTGGRICEFDARTKKVFQYENGGVAVDGRIMVIDPINMNGRPEVLQDYPPSVSNHPRASHVRLEMQMFMNSVCTRDEKDGRVSLRGA</sequence>
<organism evidence="3 4">
    <name type="scientific">Carpinus fangiana</name>
    <dbReference type="NCBI Taxonomy" id="176857"/>
    <lineage>
        <taxon>Eukaryota</taxon>
        <taxon>Viridiplantae</taxon>
        <taxon>Streptophyta</taxon>
        <taxon>Embryophyta</taxon>
        <taxon>Tracheophyta</taxon>
        <taxon>Spermatophyta</taxon>
        <taxon>Magnoliopsida</taxon>
        <taxon>eudicotyledons</taxon>
        <taxon>Gunneridae</taxon>
        <taxon>Pentapetalae</taxon>
        <taxon>rosids</taxon>
        <taxon>fabids</taxon>
        <taxon>Fagales</taxon>
        <taxon>Betulaceae</taxon>
        <taxon>Carpinus</taxon>
    </lineage>
</organism>
<evidence type="ECO:0000256" key="2">
    <source>
        <dbReference type="SAM" id="Phobius"/>
    </source>
</evidence>
<keyword evidence="2" id="KW-1133">Transmembrane helix</keyword>
<proteinExistence type="predicted"/>
<feature type="compositionally biased region" description="Polar residues" evidence="1">
    <location>
        <begin position="141"/>
        <end position="159"/>
    </location>
</feature>
<dbReference type="AlphaFoldDB" id="A0A5N6L2I8"/>
<dbReference type="EMBL" id="VIBQ01000070">
    <property type="protein sequence ID" value="KAB8596119.1"/>
    <property type="molecule type" value="Genomic_DNA"/>
</dbReference>
<comment type="caution">
    <text evidence="3">The sequence shown here is derived from an EMBL/GenBank/DDBJ whole genome shotgun (WGS) entry which is preliminary data.</text>
</comment>